<dbReference type="Proteomes" id="UP000886819">
    <property type="component" value="Unassembled WGS sequence"/>
</dbReference>
<dbReference type="EMBL" id="DVFI01000081">
    <property type="protein sequence ID" value="HIQ62978.1"/>
    <property type="molecule type" value="Genomic_DNA"/>
</dbReference>
<proteinExistence type="predicted"/>
<dbReference type="Pfam" id="PF01966">
    <property type="entry name" value="HD"/>
    <property type="match status" value="1"/>
</dbReference>
<evidence type="ECO:0000313" key="5">
    <source>
        <dbReference type="Proteomes" id="UP000886819"/>
    </source>
</evidence>
<dbReference type="Pfam" id="PF01336">
    <property type="entry name" value="tRNA_anti-codon"/>
    <property type="match status" value="1"/>
</dbReference>
<dbReference type="PANTHER" id="PTHR37294">
    <property type="entry name" value="3'-5' EXORIBONUCLEASE YHAM"/>
    <property type="match status" value="1"/>
</dbReference>
<feature type="domain" description="OB" evidence="2">
    <location>
        <begin position="30"/>
        <end position="86"/>
    </location>
</feature>
<sequence length="322" mass="35436">MDIPPVAGLAKDMRYDGFLLVRAAEQRAASNGSRYLDMTLGDRTGEINAKLWDGAYAPPPAGSVVRVRGLVHEYNGRLQLRVERMRQAVETDKVVLEALVPCAPEPAEAMLAEVRKAVDAISRADLRALMHRLLDDAGEALSYFPAASKLHHAERSGLLHHMTGMLRMAGHYADEYPSLDRDLLSAGVIAHDLAKIGELNASTLGTVSDYTANGMLLGHLVLGVVHIDAVGRETGCDEEILMMLEHMVLSHHGLPEYGSPRPPMFPEAEVLHHLDVVDARIFEMNAALSKVRPGGFSERLWSLERKLYRRREPGQENGDTQA</sequence>
<dbReference type="Gene3D" id="1.10.3210.10">
    <property type="entry name" value="Hypothetical protein af1432"/>
    <property type="match status" value="1"/>
</dbReference>
<accession>A0A9D0YVY5</accession>
<dbReference type="GO" id="GO:0031125">
    <property type="term" value="P:rRNA 3'-end processing"/>
    <property type="evidence" value="ECO:0007669"/>
    <property type="project" value="TreeGrafter"/>
</dbReference>
<evidence type="ECO:0000313" key="4">
    <source>
        <dbReference type="EMBL" id="HIQ62978.1"/>
    </source>
</evidence>
<reference evidence="4" key="2">
    <citation type="journal article" date="2021" name="PeerJ">
        <title>Extensive microbial diversity within the chicken gut microbiome revealed by metagenomics and culture.</title>
        <authorList>
            <person name="Gilroy R."/>
            <person name="Ravi A."/>
            <person name="Getino M."/>
            <person name="Pursley I."/>
            <person name="Horton D.L."/>
            <person name="Alikhan N.F."/>
            <person name="Baker D."/>
            <person name="Gharbi K."/>
            <person name="Hall N."/>
            <person name="Watson M."/>
            <person name="Adriaenssens E.M."/>
            <person name="Foster-Nyarko E."/>
            <person name="Jarju S."/>
            <person name="Secka A."/>
            <person name="Antonio M."/>
            <person name="Oren A."/>
            <person name="Chaudhuri R.R."/>
            <person name="La Ragione R."/>
            <person name="Hildebrand F."/>
            <person name="Pallen M.J."/>
        </authorList>
    </citation>
    <scope>NUCLEOTIDE SEQUENCE</scope>
    <source>
        <strain evidence="4">ChiHile30-977</strain>
    </source>
</reference>
<reference evidence="4" key="1">
    <citation type="submission" date="2020-10" db="EMBL/GenBank/DDBJ databases">
        <authorList>
            <person name="Gilroy R."/>
        </authorList>
    </citation>
    <scope>NUCLEOTIDE SEQUENCE</scope>
    <source>
        <strain evidence="4">ChiHile30-977</strain>
    </source>
</reference>
<name>A0A9D0YVY5_9FIRM</name>
<comment type="caution">
    <text evidence="4">The sequence shown here is derived from an EMBL/GenBank/DDBJ whole genome shotgun (WGS) entry which is preliminary data.</text>
</comment>
<dbReference type="InterPro" id="IPR012340">
    <property type="entry name" value="NA-bd_OB-fold"/>
</dbReference>
<dbReference type="Gene3D" id="2.40.50.140">
    <property type="entry name" value="Nucleic acid-binding proteins"/>
    <property type="match status" value="1"/>
</dbReference>
<dbReference type="InterPro" id="IPR006674">
    <property type="entry name" value="HD_domain"/>
</dbReference>
<dbReference type="CDD" id="cd04492">
    <property type="entry name" value="YhaM_OBF_like"/>
    <property type="match status" value="1"/>
</dbReference>
<dbReference type="SUPFAM" id="SSF109604">
    <property type="entry name" value="HD-domain/PDEase-like"/>
    <property type="match status" value="1"/>
</dbReference>
<dbReference type="GO" id="GO:0016787">
    <property type="term" value="F:hydrolase activity"/>
    <property type="evidence" value="ECO:0007669"/>
    <property type="project" value="UniProtKB-KW"/>
</dbReference>
<evidence type="ECO:0000259" key="2">
    <source>
        <dbReference type="Pfam" id="PF01336"/>
    </source>
</evidence>
<evidence type="ECO:0000256" key="1">
    <source>
        <dbReference type="ARBA" id="ARBA00022801"/>
    </source>
</evidence>
<organism evidence="4 5">
    <name type="scientific">Candidatus Avichristensenella intestinipullorum</name>
    <dbReference type="NCBI Taxonomy" id="2840693"/>
    <lineage>
        <taxon>Bacteria</taxon>
        <taxon>Bacillati</taxon>
        <taxon>Bacillota</taxon>
        <taxon>Clostridia</taxon>
        <taxon>Candidatus Avichristensenella</taxon>
    </lineage>
</organism>
<protein>
    <submittedName>
        <fullName evidence="4">HD domain-containing protein</fullName>
    </submittedName>
</protein>
<dbReference type="GO" id="GO:0003676">
    <property type="term" value="F:nucleic acid binding"/>
    <property type="evidence" value="ECO:0007669"/>
    <property type="project" value="InterPro"/>
</dbReference>
<dbReference type="SUPFAM" id="SSF50249">
    <property type="entry name" value="Nucleic acid-binding proteins"/>
    <property type="match status" value="1"/>
</dbReference>
<dbReference type="AlphaFoldDB" id="A0A9D0YVY5"/>
<keyword evidence="1" id="KW-0378">Hydrolase</keyword>
<gene>
    <name evidence="4" type="ORF">IAA66_05255</name>
</gene>
<dbReference type="PANTHER" id="PTHR37294:SF1">
    <property type="entry name" value="3'-5' EXORIBONUCLEASE YHAM"/>
    <property type="match status" value="1"/>
</dbReference>
<feature type="domain" description="HD" evidence="3">
    <location>
        <begin position="159"/>
        <end position="279"/>
    </location>
</feature>
<dbReference type="InterPro" id="IPR050798">
    <property type="entry name" value="YhaM_exoribonuc/phosphodiest"/>
</dbReference>
<evidence type="ECO:0000259" key="3">
    <source>
        <dbReference type="Pfam" id="PF01966"/>
    </source>
</evidence>
<dbReference type="InterPro" id="IPR004365">
    <property type="entry name" value="NA-bd_OB_tRNA"/>
</dbReference>